<keyword evidence="6" id="KW-0152">Cholesterol biosynthesis</keyword>
<keyword evidence="14 18" id="KW-1207">Sterol metabolism</keyword>
<dbReference type="OrthoDB" id="5326588at2759"/>
<keyword evidence="20" id="KW-1185">Reference proteome</keyword>
<sequence>MLASLVKVANEPAKSAIWGRAKNRGSLGYSLGSASLVCATPLLGIIFSIIIFDFQGSVADFVYAAYSGNLSLILPAYYFRFSWHALAGYAFWVIFQALLFWGLPGKKSFGQPTAGGNTLSYRTNGLSAWLVTHATLGLLCMLGAVDPGFVPKNWVDLWHVANAFGFLVSGFAFIKAHLAPSHQRDRKFTGSVLYDFYMGIEHNPRIGNDFDLKLFIIGRLGMISWTLM</sequence>
<dbReference type="EC" id="1.3.1.21" evidence="16"/>
<evidence type="ECO:0000256" key="14">
    <source>
        <dbReference type="ARBA" id="ARBA00023166"/>
    </source>
</evidence>
<dbReference type="PANTHER" id="PTHR21257:SF38">
    <property type="entry name" value="7-DEHYDROCHOLESTEROL REDUCTASE"/>
    <property type="match status" value="1"/>
</dbReference>
<evidence type="ECO:0000256" key="18">
    <source>
        <dbReference type="RuleBase" id="RU369120"/>
    </source>
</evidence>
<gene>
    <name evidence="19" type="ORF">PTT_18374</name>
</gene>
<keyword evidence="4" id="KW-0153">Cholesterol metabolism</keyword>
<dbReference type="Pfam" id="PF01222">
    <property type="entry name" value="ERG4_ERG24"/>
    <property type="match status" value="1"/>
</dbReference>
<reference evidence="19 20" key="1">
    <citation type="journal article" date="2010" name="Genome Biol.">
        <title>A first genome assembly of the barley fungal pathogen Pyrenophora teres f. teres.</title>
        <authorList>
            <person name="Ellwood S.R."/>
            <person name="Liu Z."/>
            <person name="Syme R.A."/>
            <person name="Lai Z."/>
            <person name="Hane J.K."/>
            <person name="Keiper F."/>
            <person name="Moffat C.S."/>
            <person name="Oliver R.P."/>
            <person name="Friesen T.L."/>
        </authorList>
    </citation>
    <scope>NUCLEOTIDE SEQUENCE [LARGE SCALE GENOMIC DNA]</scope>
    <source>
        <strain evidence="19 20">0-1</strain>
    </source>
</reference>
<name>E3S6K8_PYRTT</name>
<evidence type="ECO:0000313" key="20">
    <source>
        <dbReference type="Proteomes" id="UP000001067"/>
    </source>
</evidence>
<dbReference type="HOGENOM" id="CLU_015631_1_0_1"/>
<dbReference type="KEGG" id="pte:PTT_18374"/>
<evidence type="ECO:0000256" key="8">
    <source>
        <dbReference type="ARBA" id="ARBA00022955"/>
    </source>
</evidence>
<accession>E3S6K8</accession>
<feature type="transmembrane region" description="Helical" evidence="18">
    <location>
        <begin position="85"/>
        <end position="105"/>
    </location>
</feature>
<dbReference type="GO" id="GO:0006695">
    <property type="term" value="P:cholesterol biosynthetic process"/>
    <property type="evidence" value="ECO:0007669"/>
    <property type="project" value="UniProtKB-KW"/>
</dbReference>
<evidence type="ECO:0000256" key="3">
    <source>
        <dbReference type="ARBA" id="ARBA00022516"/>
    </source>
</evidence>
<dbReference type="AlphaFoldDB" id="E3S6K8"/>
<dbReference type="GO" id="GO:0016132">
    <property type="term" value="P:brassinosteroid biosynthetic process"/>
    <property type="evidence" value="ECO:0007669"/>
    <property type="project" value="TreeGrafter"/>
</dbReference>
<evidence type="ECO:0000256" key="2">
    <source>
        <dbReference type="ARBA" id="ARBA00005402"/>
    </source>
</evidence>
<keyword evidence="11 18" id="KW-0756">Sterol biosynthesis</keyword>
<keyword evidence="15 18" id="KW-0753">Steroid metabolism</keyword>
<keyword evidence="13 18" id="KW-0472">Membrane</keyword>
<keyword evidence="9 18" id="KW-1133">Transmembrane helix</keyword>
<evidence type="ECO:0000256" key="15">
    <source>
        <dbReference type="ARBA" id="ARBA00023221"/>
    </source>
</evidence>
<evidence type="ECO:0000256" key="10">
    <source>
        <dbReference type="ARBA" id="ARBA00023002"/>
    </source>
</evidence>
<evidence type="ECO:0000313" key="19">
    <source>
        <dbReference type="EMBL" id="EFQ86391.1"/>
    </source>
</evidence>
<comment type="subcellular location">
    <subcellularLocation>
        <location evidence="1">Membrane</location>
        <topology evidence="1">Multi-pass membrane protein</topology>
    </subcellularLocation>
</comment>
<evidence type="ECO:0000256" key="17">
    <source>
        <dbReference type="ARBA" id="ARBA00042688"/>
    </source>
</evidence>
<organism evidence="20">
    <name type="scientific">Pyrenophora teres f. teres (strain 0-1)</name>
    <name type="common">Barley net blotch fungus</name>
    <name type="synonym">Drechslera teres f. teres</name>
    <dbReference type="NCBI Taxonomy" id="861557"/>
    <lineage>
        <taxon>Eukaryota</taxon>
        <taxon>Fungi</taxon>
        <taxon>Dikarya</taxon>
        <taxon>Ascomycota</taxon>
        <taxon>Pezizomycotina</taxon>
        <taxon>Dothideomycetes</taxon>
        <taxon>Pleosporomycetidae</taxon>
        <taxon>Pleosporales</taxon>
        <taxon>Pleosporineae</taxon>
        <taxon>Pleosporaceae</taxon>
        <taxon>Pyrenophora</taxon>
    </lineage>
</organism>
<keyword evidence="10 18" id="KW-0560">Oxidoreductase</keyword>
<proteinExistence type="inferred from homology"/>
<evidence type="ECO:0000256" key="13">
    <source>
        <dbReference type="ARBA" id="ARBA00023136"/>
    </source>
</evidence>
<keyword evidence="7" id="KW-0521">NADP</keyword>
<keyword evidence="3 18" id="KW-0444">Lipid biosynthesis</keyword>
<dbReference type="GO" id="GO:0005789">
    <property type="term" value="C:endoplasmic reticulum membrane"/>
    <property type="evidence" value="ECO:0007669"/>
    <property type="project" value="TreeGrafter"/>
</dbReference>
<dbReference type="STRING" id="861557.E3S6K8"/>
<evidence type="ECO:0000256" key="11">
    <source>
        <dbReference type="ARBA" id="ARBA00023011"/>
    </source>
</evidence>
<keyword evidence="5 18" id="KW-0812">Transmembrane</keyword>
<feature type="transmembrane region" description="Helical" evidence="18">
    <location>
        <begin position="126"/>
        <end position="145"/>
    </location>
</feature>
<evidence type="ECO:0000256" key="6">
    <source>
        <dbReference type="ARBA" id="ARBA00022778"/>
    </source>
</evidence>
<evidence type="ECO:0000256" key="16">
    <source>
        <dbReference type="ARBA" id="ARBA00038851"/>
    </source>
</evidence>
<dbReference type="Proteomes" id="UP000001067">
    <property type="component" value="Unassembled WGS sequence"/>
</dbReference>
<evidence type="ECO:0000256" key="1">
    <source>
        <dbReference type="ARBA" id="ARBA00004141"/>
    </source>
</evidence>
<feature type="transmembrane region" description="Helical" evidence="18">
    <location>
        <begin position="157"/>
        <end position="178"/>
    </location>
</feature>
<protein>
    <recommendedName>
        <fullName evidence="16">7-dehydrocholesterol reductase</fullName>
        <ecNumber evidence="16">1.3.1.21</ecNumber>
    </recommendedName>
    <alternativeName>
        <fullName evidence="17">Sterol Delta(7)-reductase</fullName>
    </alternativeName>
</protein>
<evidence type="ECO:0000256" key="7">
    <source>
        <dbReference type="ARBA" id="ARBA00022857"/>
    </source>
</evidence>
<dbReference type="eggNOG" id="KOG1435">
    <property type="taxonomic scope" value="Eukaryota"/>
</dbReference>
<evidence type="ECO:0000256" key="12">
    <source>
        <dbReference type="ARBA" id="ARBA00023098"/>
    </source>
</evidence>
<keyword evidence="12 18" id="KW-0443">Lipid metabolism</keyword>
<evidence type="ECO:0000256" key="5">
    <source>
        <dbReference type="ARBA" id="ARBA00022692"/>
    </source>
</evidence>
<dbReference type="PANTHER" id="PTHR21257">
    <property type="entry name" value="DELTA(14)-STEROL REDUCTASE"/>
    <property type="match status" value="1"/>
</dbReference>
<dbReference type="EMBL" id="GL537422">
    <property type="protein sequence ID" value="EFQ86391.1"/>
    <property type="molecule type" value="Genomic_DNA"/>
</dbReference>
<keyword evidence="8 18" id="KW-0752">Steroid biosynthesis</keyword>
<comment type="similarity">
    <text evidence="2 18">Belongs to the ERG4/ERG24 family.</text>
</comment>
<evidence type="ECO:0000256" key="4">
    <source>
        <dbReference type="ARBA" id="ARBA00022548"/>
    </source>
</evidence>
<feature type="transmembrane region" description="Helical" evidence="18">
    <location>
        <begin position="34"/>
        <end position="54"/>
    </location>
</feature>
<evidence type="ECO:0000256" key="9">
    <source>
        <dbReference type="ARBA" id="ARBA00022989"/>
    </source>
</evidence>
<comment type="caution">
    <text evidence="18">Lacks conserved residue(s) required for the propagation of feature annotation.</text>
</comment>
<dbReference type="InterPro" id="IPR001171">
    <property type="entry name" value="ERG24_DHCR-like"/>
</dbReference>
<dbReference type="GO" id="GO:0047598">
    <property type="term" value="F:7-dehydrocholesterol reductase activity"/>
    <property type="evidence" value="ECO:0007669"/>
    <property type="project" value="UniProtKB-EC"/>
</dbReference>